<dbReference type="Proteomes" id="UP000185829">
    <property type="component" value="Unassembled WGS sequence"/>
</dbReference>
<evidence type="ECO:0000313" key="3">
    <source>
        <dbReference type="Proteomes" id="UP000185829"/>
    </source>
</evidence>
<feature type="domain" description="Tubby C-terminal" evidence="1">
    <location>
        <begin position="5"/>
        <end position="172"/>
    </location>
</feature>
<gene>
    <name evidence="2" type="ORF">SAMN05878482_106245</name>
</gene>
<sequence>MQKLTYFPPKIKDSTKLIDVIDEQGNVKCKFKRTFKNFITRIVTYLWSFDWYVQFDVYSNDNDLVYQCKKVTKWMGKTEYRVINCKTKEVFNVSYKSWQVVVPEFLITNDSSEYLVKKEMMDWAKLYHQGREVARWKMKTTEWSKTYLEIEEECPIQEPEFFICLFQAIFYVGD</sequence>
<dbReference type="EMBL" id="FTMX01000006">
    <property type="protein sequence ID" value="SIR86270.1"/>
    <property type="molecule type" value="Genomic_DNA"/>
</dbReference>
<proteinExistence type="predicted"/>
<dbReference type="Pfam" id="PF23728">
    <property type="entry name" value="Tubby_C_like"/>
    <property type="match status" value="1"/>
</dbReference>
<comment type="caution">
    <text evidence="2">The sequence shown here is derived from an EMBL/GenBank/DDBJ whole genome shotgun (WGS) entry which is preliminary data.</text>
</comment>
<evidence type="ECO:0000259" key="1">
    <source>
        <dbReference type="Pfam" id="PF23728"/>
    </source>
</evidence>
<protein>
    <recommendedName>
        <fullName evidence="1">Tubby C-terminal domain-containing protein</fullName>
    </recommendedName>
</protein>
<dbReference type="RefSeq" id="WP_076370334.1">
    <property type="nucleotide sequence ID" value="NZ_FTMX01000006.1"/>
</dbReference>
<evidence type="ECO:0000313" key="2">
    <source>
        <dbReference type="EMBL" id="SIR86270.1"/>
    </source>
</evidence>
<accession>A0A9X8RC75</accession>
<dbReference type="AlphaFoldDB" id="A0A9X8RC75"/>
<name>A0A9X8RC75_9BACI</name>
<organism evidence="2 3">
    <name type="scientific">Peribacillus simplex</name>
    <dbReference type="NCBI Taxonomy" id="1478"/>
    <lineage>
        <taxon>Bacteria</taxon>
        <taxon>Bacillati</taxon>
        <taxon>Bacillota</taxon>
        <taxon>Bacilli</taxon>
        <taxon>Bacillales</taxon>
        <taxon>Bacillaceae</taxon>
        <taxon>Peribacillus</taxon>
    </lineage>
</organism>
<reference evidence="2 3" key="1">
    <citation type="submission" date="2017-01" db="EMBL/GenBank/DDBJ databases">
        <authorList>
            <person name="Varghese N."/>
            <person name="Submissions S."/>
        </authorList>
    </citation>
    <scope>NUCLEOTIDE SEQUENCE [LARGE SCALE GENOMIC DNA]</scope>
    <source>
        <strain evidence="2 3">RUG2-6</strain>
    </source>
</reference>
<dbReference type="InterPro" id="IPR056944">
    <property type="entry name" value="Tubby_C-like"/>
</dbReference>